<evidence type="ECO:0000313" key="2">
    <source>
        <dbReference type="Proteomes" id="UP001597294"/>
    </source>
</evidence>
<dbReference type="GO" id="GO:0016746">
    <property type="term" value="F:acyltransferase activity"/>
    <property type="evidence" value="ECO:0007669"/>
    <property type="project" value="UniProtKB-KW"/>
</dbReference>
<protein>
    <submittedName>
        <fullName evidence="1">Gamma-glutamylcyclotransferase family protein</fullName>
        <ecNumber evidence="1">2.3.2.-</ecNumber>
    </submittedName>
</protein>
<gene>
    <name evidence="1" type="ORF">ACFSKO_20650</name>
</gene>
<comment type="caution">
    <text evidence="1">The sequence shown here is derived from an EMBL/GenBank/DDBJ whole genome shotgun (WGS) entry which is preliminary data.</text>
</comment>
<dbReference type="EC" id="2.3.2.-" evidence="1"/>
<dbReference type="InterPro" id="IPR013024">
    <property type="entry name" value="GGCT-like"/>
</dbReference>
<sequence length="183" mass="20987">MSCIKENTLRQQSQTLFFFGSLMDPDVLEIVLGRPIDQTLLLPGILNGYRCEREAKESYPVLTPYPDGKANILVAHNLSEIDVDRILFYETGEYDLIPFIVHQGLNKLEAFGFATGEGIQTSRDTWHLNVWQKTDKVDFLPLAQRFMAGYGKMTIPQALIYWDQLVEEFDDLQSRENKPKAVI</sequence>
<dbReference type="EMBL" id="JBHUII010000013">
    <property type="protein sequence ID" value="MFD2208035.1"/>
    <property type="molecule type" value="Genomic_DNA"/>
</dbReference>
<keyword evidence="2" id="KW-1185">Reference proteome</keyword>
<keyword evidence="1" id="KW-0808">Transferase</keyword>
<dbReference type="Proteomes" id="UP001597294">
    <property type="component" value="Unassembled WGS sequence"/>
</dbReference>
<reference evidence="2" key="1">
    <citation type="journal article" date="2019" name="Int. J. Syst. Evol. Microbiol.">
        <title>The Global Catalogue of Microorganisms (GCM) 10K type strain sequencing project: providing services to taxonomists for standard genome sequencing and annotation.</title>
        <authorList>
            <consortium name="The Broad Institute Genomics Platform"/>
            <consortium name="The Broad Institute Genome Sequencing Center for Infectious Disease"/>
            <person name="Wu L."/>
            <person name="Ma J."/>
        </authorList>
    </citation>
    <scope>NUCLEOTIDE SEQUENCE [LARGE SCALE GENOMIC DNA]</scope>
    <source>
        <strain evidence="2">CGMCC 4.7192</strain>
    </source>
</reference>
<dbReference type="CDD" id="cd06661">
    <property type="entry name" value="GGCT_like"/>
    <property type="match status" value="1"/>
</dbReference>
<proteinExistence type="predicted"/>
<accession>A0ABW5BRF6</accession>
<organism evidence="1 2">
    <name type="scientific">Kiloniella antarctica</name>
    <dbReference type="NCBI Taxonomy" id="1550907"/>
    <lineage>
        <taxon>Bacteria</taxon>
        <taxon>Pseudomonadati</taxon>
        <taxon>Pseudomonadota</taxon>
        <taxon>Alphaproteobacteria</taxon>
        <taxon>Rhodospirillales</taxon>
        <taxon>Kiloniellaceae</taxon>
        <taxon>Kiloniella</taxon>
    </lineage>
</organism>
<evidence type="ECO:0000313" key="1">
    <source>
        <dbReference type="EMBL" id="MFD2208035.1"/>
    </source>
</evidence>
<name>A0ABW5BRF6_9PROT</name>
<dbReference type="Gene3D" id="3.10.490.10">
    <property type="entry name" value="Gamma-glutamyl cyclotransferase-like"/>
    <property type="match status" value="1"/>
</dbReference>
<dbReference type="RefSeq" id="WP_380255261.1">
    <property type="nucleotide sequence ID" value="NZ_JBHUII010000013.1"/>
</dbReference>
<keyword evidence="1" id="KW-0012">Acyltransferase</keyword>